<sequence length="221" mass="23853">MSEDDGSVPNDSPGSDDGDDSTLGFSRRTVVVGAAGIGLGSVLGVGYAVLGGSNDGNQQTRTVEPEQPNEDGTASLAELHYILENSGSESGRLDVTEFVYFPDDASVRISYRTRADEVEDVPPQRQHVREVGQMVRMYAEYVAQDGDEADVVHAHIENPSEPAEQPDGYLVRREWVEKYNSGEWDGNETLNTVFGSSYTDEALENETADNATTAAPANTSE</sequence>
<evidence type="ECO:0000313" key="5">
    <source>
        <dbReference type="Proteomes" id="UP000066737"/>
    </source>
</evidence>
<dbReference type="RefSeq" id="WP_059056582.1">
    <property type="nucleotide sequence ID" value="NZ_CEML01000002.1"/>
</dbReference>
<organism evidence="4 5">
    <name type="scientific">Halobacterium hubeiense</name>
    <dbReference type="NCBI Taxonomy" id="1407499"/>
    <lineage>
        <taxon>Archaea</taxon>
        <taxon>Methanobacteriati</taxon>
        <taxon>Methanobacteriota</taxon>
        <taxon>Stenosarchaea group</taxon>
        <taxon>Halobacteria</taxon>
        <taxon>Halobacteriales</taxon>
        <taxon>Halobacteriaceae</taxon>
        <taxon>Halobacterium</taxon>
    </lineage>
</organism>
<keyword evidence="2" id="KW-1133">Transmembrane helix</keyword>
<feature type="domain" description="DUF8159" evidence="3">
    <location>
        <begin position="73"/>
        <end position="200"/>
    </location>
</feature>
<feature type="transmembrane region" description="Helical" evidence="2">
    <location>
        <begin position="30"/>
        <end position="50"/>
    </location>
</feature>
<keyword evidence="2" id="KW-0472">Membrane</keyword>
<feature type="region of interest" description="Disordered" evidence="1">
    <location>
        <begin position="1"/>
        <end position="24"/>
    </location>
</feature>
<keyword evidence="5" id="KW-1185">Reference proteome</keyword>
<dbReference type="GeneID" id="26658807"/>
<proteinExistence type="predicted"/>
<evidence type="ECO:0000256" key="1">
    <source>
        <dbReference type="SAM" id="MobiDB-lite"/>
    </source>
</evidence>
<evidence type="ECO:0000256" key="2">
    <source>
        <dbReference type="SAM" id="Phobius"/>
    </source>
</evidence>
<dbReference type="OrthoDB" id="252260at2157"/>
<protein>
    <recommendedName>
        <fullName evidence="3">DUF8159 domain-containing protein</fullName>
    </recommendedName>
</protein>
<dbReference type="AlphaFoldDB" id="A0A0U5H4I3"/>
<reference evidence="5" key="1">
    <citation type="journal article" date="2016" name="Environ. Microbiol.">
        <title>The complete genome of a viable archaeum isolated from 123-million-year-old rock salt.</title>
        <authorList>
            <person name="Jaakkola S.T."/>
            <person name="Pfeiffer F."/>
            <person name="Ravantti J.J."/>
            <person name="Guo Q."/>
            <person name="Liu Y."/>
            <person name="Chen X."/>
            <person name="Ma H."/>
            <person name="Yang C."/>
            <person name="Oksanen H.M."/>
            <person name="Bamford D.H."/>
        </authorList>
    </citation>
    <scope>NUCLEOTIDE SEQUENCE</scope>
    <source>
        <strain evidence="5">JI20-1</strain>
    </source>
</reference>
<feature type="region of interest" description="Disordered" evidence="1">
    <location>
        <begin position="50"/>
        <end position="71"/>
    </location>
</feature>
<evidence type="ECO:0000313" key="4">
    <source>
        <dbReference type="EMBL" id="CQH54894.1"/>
    </source>
</evidence>
<dbReference type="InterPro" id="IPR058473">
    <property type="entry name" value="DUF8159"/>
</dbReference>
<gene>
    <name evidence="4" type="ORF">HHUB_2144</name>
</gene>
<evidence type="ECO:0000259" key="3">
    <source>
        <dbReference type="Pfam" id="PF26490"/>
    </source>
</evidence>
<keyword evidence="2" id="KW-0812">Transmembrane</keyword>
<dbReference type="EMBL" id="LN831302">
    <property type="protein sequence ID" value="CQH54894.1"/>
    <property type="molecule type" value="Genomic_DNA"/>
</dbReference>
<feature type="region of interest" description="Disordered" evidence="1">
    <location>
        <begin position="198"/>
        <end position="221"/>
    </location>
</feature>
<feature type="compositionally biased region" description="Low complexity" evidence="1">
    <location>
        <begin position="208"/>
        <end position="221"/>
    </location>
</feature>
<dbReference type="KEGG" id="hhb:Hhub_2144"/>
<dbReference type="Proteomes" id="UP000066737">
    <property type="component" value="Chromosome I"/>
</dbReference>
<dbReference type="Pfam" id="PF26490">
    <property type="entry name" value="DUF8159"/>
    <property type="match status" value="1"/>
</dbReference>
<accession>A0A0U5H4I3</accession>
<name>A0A0U5H4I3_9EURY</name>